<evidence type="ECO:0000256" key="1">
    <source>
        <dbReference type="SAM" id="Phobius"/>
    </source>
</evidence>
<protein>
    <recommendedName>
        <fullName evidence="4">Glycerophosphocholine acyltransferase 1</fullName>
    </recommendedName>
</protein>
<accession>A0AAV5VTK5</accession>
<comment type="caution">
    <text evidence="2">The sequence shown here is derived from an EMBL/GenBank/DDBJ whole genome shotgun (WGS) entry which is preliminary data.</text>
</comment>
<evidence type="ECO:0008006" key="4">
    <source>
        <dbReference type="Google" id="ProtNLM"/>
    </source>
</evidence>
<name>A0AAV5VTK5_9BILA</name>
<feature type="non-terminal residue" evidence="2">
    <location>
        <position position="1"/>
    </location>
</feature>
<gene>
    <name evidence="2" type="ORF">PFISCL1PPCAC_14093</name>
</gene>
<dbReference type="Proteomes" id="UP001432322">
    <property type="component" value="Unassembled WGS sequence"/>
</dbReference>
<feature type="transmembrane region" description="Helical" evidence="1">
    <location>
        <begin position="82"/>
        <end position="102"/>
    </location>
</feature>
<dbReference type="PANTHER" id="PTHR45830:SF15">
    <property type="entry name" value="SERPENTINE RECEPTOR, CLASS I"/>
    <property type="match status" value="1"/>
</dbReference>
<dbReference type="EMBL" id="BTSY01000004">
    <property type="protein sequence ID" value="GMT22796.1"/>
    <property type="molecule type" value="Genomic_DNA"/>
</dbReference>
<organism evidence="2 3">
    <name type="scientific">Pristionchus fissidentatus</name>
    <dbReference type="NCBI Taxonomy" id="1538716"/>
    <lineage>
        <taxon>Eukaryota</taxon>
        <taxon>Metazoa</taxon>
        <taxon>Ecdysozoa</taxon>
        <taxon>Nematoda</taxon>
        <taxon>Chromadorea</taxon>
        <taxon>Rhabditida</taxon>
        <taxon>Rhabditina</taxon>
        <taxon>Diplogasteromorpha</taxon>
        <taxon>Diplogasteroidea</taxon>
        <taxon>Neodiplogasteridae</taxon>
        <taxon>Pristionchus</taxon>
    </lineage>
</organism>
<proteinExistence type="predicted"/>
<keyword evidence="1" id="KW-1133">Transmembrane helix</keyword>
<dbReference type="AlphaFoldDB" id="A0AAV5VTK5"/>
<feature type="non-terminal residue" evidence="2">
    <location>
        <position position="118"/>
    </location>
</feature>
<feature type="transmembrane region" description="Helical" evidence="1">
    <location>
        <begin position="59"/>
        <end position="76"/>
    </location>
</feature>
<sequence>RYQHAYGLCIIPIHIIAYYLLFFHTNRWTRAIKIGYLLNQTFMFTHDIWTCFLFRGYPLLPYPIILCSGLACHWIGPHKSLAVEHVFMVHAIVILLFSLLMMHQQILPPNSSLIFPTW</sequence>
<evidence type="ECO:0000313" key="2">
    <source>
        <dbReference type="EMBL" id="GMT22796.1"/>
    </source>
</evidence>
<keyword evidence="1" id="KW-0812">Transmembrane</keyword>
<feature type="transmembrane region" description="Helical" evidence="1">
    <location>
        <begin position="5"/>
        <end position="22"/>
    </location>
</feature>
<dbReference type="PANTHER" id="PTHR45830">
    <property type="entry name" value="SERPENTINE RECEPTOR, CLASS I"/>
    <property type="match status" value="1"/>
</dbReference>
<keyword evidence="1" id="KW-0472">Membrane</keyword>
<keyword evidence="3" id="KW-1185">Reference proteome</keyword>
<reference evidence="2" key="1">
    <citation type="submission" date="2023-10" db="EMBL/GenBank/DDBJ databases">
        <title>Genome assembly of Pristionchus species.</title>
        <authorList>
            <person name="Yoshida K."/>
            <person name="Sommer R.J."/>
        </authorList>
    </citation>
    <scope>NUCLEOTIDE SEQUENCE</scope>
    <source>
        <strain evidence="2">RS5133</strain>
    </source>
</reference>
<evidence type="ECO:0000313" key="3">
    <source>
        <dbReference type="Proteomes" id="UP001432322"/>
    </source>
</evidence>